<dbReference type="Pfam" id="PF07992">
    <property type="entry name" value="Pyr_redox_2"/>
    <property type="match status" value="1"/>
</dbReference>
<evidence type="ECO:0000256" key="1">
    <source>
        <dbReference type="ARBA" id="ARBA00022630"/>
    </source>
</evidence>
<dbReference type="InterPro" id="IPR006311">
    <property type="entry name" value="TAT_signal"/>
</dbReference>
<dbReference type="InterPro" id="IPR015323">
    <property type="entry name" value="FlavoCytC_S_DH_flav-bd"/>
</dbReference>
<keyword evidence="2" id="KW-0274">FAD</keyword>
<dbReference type="InterPro" id="IPR037092">
    <property type="entry name" value="FlavoCytC_S_DH_flav-bd_sf"/>
</dbReference>
<name>A0A3S2WTK5_9PROT</name>
<evidence type="ECO:0000256" key="2">
    <source>
        <dbReference type="ARBA" id="ARBA00022827"/>
    </source>
</evidence>
<dbReference type="PANTHER" id="PTHR43755">
    <property type="match status" value="1"/>
</dbReference>
<dbReference type="FunFam" id="3.50.50.60:FF:000234">
    <property type="entry name" value="Flavocytochrome C sulfide dehydrogenase"/>
    <property type="match status" value="1"/>
</dbReference>
<feature type="domain" description="Flavocytochrome c sulphide dehydrogenase flavin-binding" evidence="4">
    <location>
        <begin position="357"/>
        <end position="423"/>
    </location>
</feature>
<dbReference type="InterPro" id="IPR052541">
    <property type="entry name" value="SQRD"/>
</dbReference>
<dbReference type="Gene3D" id="3.50.50.60">
    <property type="entry name" value="FAD/NAD(P)-binding domain"/>
    <property type="match status" value="2"/>
</dbReference>
<evidence type="ECO:0000259" key="4">
    <source>
        <dbReference type="Pfam" id="PF09242"/>
    </source>
</evidence>
<dbReference type="InterPro" id="IPR036188">
    <property type="entry name" value="FAD/NAD-bd_sf"/>
</dbReference>
<sequence length="424" mass="45400">MNKPINRRKILKNAGVGVAAAALPLSIARAAKPKVVVVGGGPGGATAAHYIAKDSKGAIDVTLVEPNKAYTTCFFSNWYIGGFRNFESITHSYSGLADIGINIVHQMATGIDPDEKTLTLADGAKLPYDRLILAPGIDFKYGEIDGYGPDATQIMPHAYKAGPQTVLLHDQLHAMKDGGLFIMVAPPNPYRCPPGPYERISMVAHYLKNNKPKSKILILDPKGKFSKMALFQEAWGRYYDGMIEWLPREMLSGGVNAVHTASMSVKTPDEEFKGDVVNVIPPQTAGKIARDTGLADVTGWCPIVPATMESKLVADIHLVGDSTIAGDMPKSGFSANSQAKACAMAIRHALIDSRAFPPRFANTCWSLLAPSDAVKVGASYQATEEKIAKIDGFISKTGESGTLRADNAKEAVGWYSGITADMFG</sequence>
<dbReference type="OrthoDB" id="9802771at2"/>
<dbReference type="PRINTS" id="PR00469">
    <property type="entry name" value="PNDRDTASEII"/>
</dbReference>
<proteinExistence type="predicted"/>
<dbReference type="SUPFAM" id="SSF55424">
    <property type="entry name" value="FAD/NAD-linked reductases, dimerisation (C-terminal) domain"/>
    <property type="match status" value="1"/>
</dbReference>
<dbReference type="InterPro" id="IPR023753">
    <property type="entry name" value="FAD/NAD-binding_dom"/>
</dbReference>
<dbReference type="RefSeq" id="WP_127763538.1">
    <property type="nucleotide sequence ID" value="NZ_SADE01000001.1"/>
</dbReference>
<keyword evidence="7" id="KW-1185">Reference proteome</keyword>
<dbReference type="InterPro" id="IPR016156">
    <property type="entry name" value="FAD/NAD-linked_Rdtase_dimer_sf"/>
</dbReference>
<dbReference type="Proteomes" id="UP000287447">
    <property type="component" value="Unassembled WGS sequence"/>
</dbReference>
<dbReference type="Gene3D" id="3.90.760.10">
    <property type="entry name" value="Flavocytochrome c sulphide dehydrogenase, flavin-binding domain"/>
    <property type="match status" value="1"/>
</dbReference>
<dbReference type="Pfam" id="PF21706">
    <property type="entry name" value="FCSD_central"/>
    <property type="match status" value="1"/>
</dbReference>
<evidence type="ECO:0000259" key="5">
    <source>
        <dbReference type="Pfam" id="PF21706"/>
    </source>
</evidence>
<organism evidence="6 7">
    <name type="scientific">Hwanghaeella grinnelliae</name>
    <dbReference type="NCBI Taxonomy" id="2500179"/>
    <lineage>
        <taxon>Bacteria</taxon>
        <taxon>Pseudomonadati</taxon>
        <taxon>Pseudomonadota</taxon>
        <taxon>Alphaproteobacteria</taxon>
        <taxon>Rhodospirillales</taxon>
        <taxon>Rhodospirillaceae</taxon>
        <taxon>Hwanghaeella</taxon>
    </lineage>
</organism>
<dbReference type="PANTHER" id="PTHR43755:SF1">
    <property type="entry name" value="FAD-DEPENDENT PYRIDINE NUCLEOTIDE-DISULPHIDE OXIDOREDUCTASE"/>
    <property type="match status" value="1"/>
</dbReference>
<feature type="domain" description="FAD/NAD(P)-binding" evidence="3">
    <location>
        <begin position="34"/>
        <end position="147"/>
    </location>
</feature>
<feature type="domain" description="Sulfide dehydrogenase [flavocytochrome c] flavoprotein chain central" evidence="5">
    <location>
        <begin position="165"/>
        <end position="281"/>
    </location>
</feature>
<dbReference type="EMBL" id="SADE01000001">
    <property type="protein sequence ID" value="RVU38166.1"/>
    <property type="molecule type" value="Genomic_DNA"/>
</dbReference>
<dbReference type="InterPro" id="IPR049386">
    <property type="entry name" value="FCSD_central"/>
</dbReference>
<comment type="caution">
    <text evidence="6">The sequence shown here is derived from an EMBL/GenBank/DDBJ whole genome shotgun (WGS) entry which is preliminary data.</text>
</comment>
<reference evidence="7" key="1">
    <citation type="submission" date="2019-01" db="EMBL/GenBank/DDBJ databases">
        <title>Gri0909 isolated from a small marine red alga.</title>
        <authorList>
            <person name="Kim J."/>
            <person name="Jeong S.E."/>
            <person name="Jeon C.O."/>
        </authorList>
    </citation>
    <scope>NUCLEOTIDE SEQUENCE [LARGE SCALE GENOMIC DNA]</scope>
    <source>
        <strain evidence="7">Gri0909</strain>
    </source>
</reference>
<accession>A0A3S2WTK5</accession>
<evidence type="ECO:0000313" key="7">
    <source>
        <dbReference type="Proteomes" id="UP000287447"/>
    </source>
</evidence>
<dbReference type="PROSITE" id="PS51318">
    <property type="entry name" value="TAT"/>
    <property type="match status" value="1"/>
</dbReference>
<dbReference type="SUPFAM" id="SSF51905">
    <property type="entry name" value="FAD/NAD(P)-binding domain"/>
    <property type="match status" value="2"/>
</dbReference>
<keyword evidence="1" id="KW-0285">Flavoprotein</keyword>
<evidence type="ECO:0000259" key="3">
    <source>
        <dbReference type="Pfam" id="PF07992"/>
    </source>
</evidence>
<gene>
    <name evidence="6" type="ORF">EOI86_02360</name>
</gene>
<dbReference type="Pfam" id="PF09242">
    <property type="entry name" value="FCSD-flav_bind"/>
    <property type="match status" value="1"/>
</dbReference>
<dbReference type="AlphaFoldDB" id="A0A3S2WTK5"/>
<protein>
    <submittedName>
        <fullName evidence="6">NAD(P)/FAD-dependent oxidoreductase</fullName>
    </submittedName>
</protein>
<dbReference type="GO" id="GO:0050660">
    <property type="term" value="F:flavin adenine dinucleotide binding"/>
    <property type="evidence" value="ECO:0007669"/>
    <property type="project" value="InterPro"/>
</dbReference>
<dbReference type="GO" id="GO:0016491">
    <property type="term" value="F:oxidoreductase activity"/>
    <property type="evidence" value="ECO:0007669"/>
    <property type="project" value="InterPro"/>
</dbReference>
<evidence type="ECO:0000313" key="6">
    <source>
        <dbReference type="EMBL" id="RVU38166.1"/>
    </source>
</evidence>